<comment type="function">
    <text evidence="6">Catalyzes the formation of acetyl phosphate from acetate and ATP. Can also catalyze the reverse reaction.</text>
</comment>
<comment type="caution">
    <text evidence="8">The sequence shown here is derived from an EMBL/GenBank/DDBJ whole genome shotgun (WGS) entry which is preliminary data.</text>
</comment>
<comment type="similarity">
    <text evidence="1 6 7">Belongs to the acetokinase family.</text>
</comment>
<feature type="site" description="Transition state stabilizer" evidence="6">
    <location>
        <position position="240"/>
    </location>
</feature>
<comment type="catalytic activity">
    <reaction evidence="6">
        <text>acetate + ATP = acetyl phosphate + ADP</text>
        <dbReference type="Rhea" id="RHEA:11352"/>
        <dbReference type="ChEBI" id="CHEBI:22191"/>
        <dbReference type="ChEBI" id="CHEBI:30089"/>
        <dbReference type="ChEBI" id="CHEBI:30616"/>
        <dbReference type="ChEBI" id="CHEBI:456216"/>
        <dbReference type="EC" id="2.7.2.1"/>
    </reaction>
</comment>
<keyword evidence="3 6" id="KW-0547">Nucleotide-binding</keyword>
<name>A0AA45HHR3_9BACT</name>
<dbReference type="InterPro" id="IPR000890">
    <property type="entry name" value="Aliphatic_acid_kin_short-chain"/>
</dbReference>
<dbReference type="HAMAP" id="MF_00020">
    <property type="entry name" value="Acetate_kinase"/>
    <property type="match status" value="1"/>
</dbReference>
<dbReference type="PRINTS" id="PR00471">
    <property type="entry name" value="ACETATEKNASE"/>
</dbReference>
<dbReference type="InterPro" id="IPR023865">
    <property type="entry name" value="Aliphatic_acid_kinase_CS"/>
</dbReference>
<evidence type="ECO:0000256" key="1">
    <source>
        <dbReference type="ARBA" id="ARBA00008748"/>
    </source>
</evidence>
<feature type="binding site" evidence="6">
    <location>
        <position position="14"/>
    </location>
    <ligand>
        <name>ATP</name>
        <dbReference type="ChEBI" id="CHEBI:30616"/>
    </ligand>
</feature>
<feature type="binding site" evidence="6">
    <location>
        <position position="385"/>
    </location>
    <ligand>
        <name>Mg(2+)</name>
        <dbReference type="ChEBI" id="CHEBI:18420"/>
    </ligand>
</feature>
<dbReference type="GO" id="GO:0008776">
    <property type="term" value="F:acetate kinase activity"/>
    <property type="evidence" value="ECO:0007669"/>
    <property type="project" value="UniProtKB-UniRule"/>
</dbReference>
<comment type="subunit">
    <text evidence="6">Homodimer.</text>
</comment>
<evidence type="ECO:0000256" key="7">
    <source>
        <dbReference type="RuleBase" id="RU003835"/>
    </source>
</evidence>
<comment type="subcellular location">
    <subcellularLocation>
        <location evidence="6">Cytoplasm</location>
    </subcellularLocation>
</comment>
<dbReference type="RefSeq" id="WP_109606329.1">
    <property type="nucleotide sequence ID" value="NZ_JAMHJO010000003.1"/>
</dbReference>
<dbReference type="Gene3D" id="3.30.420.40">
    <property type="match status" value="2"/>
</dbReference>
<evidence type="ECO:0000256" key="5">
    <source>
        <dbReference type="ARBA" id="ARBA00022840"/>
    </source>
</evidence>
<dbReference type="PANTHER" id="PTHR21060:SF15">
    <property type="entry name" value="ACETATE KINASE-RELATED"/>
    <property type="match status" value="1"/>
</dbReference>
<feature type="active site" description="Proton donor/acceptor" evidence="6">
    <location>
        <position position="147"/>
    </location>
</feature>
<dbReference type="InterPro" id="IPR043129">
    <property type="entry name" value="ATPase_NBD"/>
</dbReference>
<feature type="binding site" evidence="6">
    <location>
        <begin position="283"/>
        <end position="285"/>
    </location>
    <ligand>
        <name>ATP</name>
        <dbReference type="ChEBI" id="CHEBI:30616"/>
    </ligand>
</feature>
<dbReference type="GO" id="GO:0000287">
    <property type="term" value="F:magnesium ion binding"/>
    <property type="evidence" value="ECO:0007669"/>
    <property type="project" value="UniProtKB-UniRule"/>
</dbReference>
<dbReference type="AlphaFoldDB" id="A0AA45HHR3"/>
<feature type="binding site" evidence="6">
    <location>
        <begin position="331"/>
        <end position="335"/>
    </location>
    <ligand>
        <name>ATP</name>
        <dbReference type="ChEBI" id="CHEBI:30616"/>
    </ligand>
</feature>
<comment type="pathway">
    <text evidence="6">Metabolic intermediate biosynthesis; acetyl-CoA biosynthesis; acetyl-CoA from acetate: step 1/2.</text>
</comment>
<evidence type="ECO:0000256" key="3">
    <source>
        <dbReference type="ARBA" id="ARBA00022741"/>
    </source>
</evidence>
<dbReference type="PROSITE" id="PS01076">
    <property type="entry name" value="ACETATE_KINASE_2"/>
    <property type="match status" value="1"/>
</dbReference>
<organism evidence="8 9">
    <name type="scientific">Oceanotoga teriensis</name>
    <dbReference type="NCBI Taxonomy" id="515440"/>
    <lineage>
        <taxon>Bacteria</taxon>
        <taxon>Thermotogati</taxon>
        <taxon>Thermotogota</taxon>
        <taxon>Thermotogae</taxon>
        <taxon>Petrotogales</taxon>
        <taxon>Petrotogaceae</taxon>
        <taxon>Oceanotoga</taxon>
    </lineage>
</organism>
<dbReference type="GO" id="GO:0005737">
    <property type="term" value="C:cytoplasm"/>
    <property type="evidence" value="ECO:0007669"/>
    <property type="project" value="UniProtKB-SubCell"/>
</dbReference>
<dbReference type="GO" id="GO:0006083">
    <property type="term" value="P:acetate metabolic process"/>
    <property type="evidence" value="ECO:0007669"/>
    <property type="project" value="TreeGrafter"/>
</dbReference>
<dbReference type="Proteomes" id="UP000245921">
    <property type="component" value="Unassembled WGS sequence"/>
</dbReference>
<dbReference type="NCBIfam" id="TIGR00016">
    <property type="entry name" value="ackA"/>
    <property type="match status" value="1"/>
</dbReference>
<evidence type="ECO:0000313" key="9">
    <source>
        <dbReference type="Proteomes" id="UP000245921"/>
    </source>
</evidence>
<gene>
    <name evidence="6" type="primary">ackA</name>
    <name evidence="8" type="ORF">C7380_1254</name>
</gene>
<keyword evidence="9" id="KW-1185">Reference proteome</keyword>
<feature type="binding site" evidence="6">
    <location>
        <begin position="207"/>
        <end position="211"/>
    </location>
    <ligand>
        <name>ATP</name>
        <dbReference type="ChEBI" id="CHEBI:30616"/>
    </ligand>
</feature>
<sequence length="405" mass="44632">MKVLVINSGSSSIKYQLLNMEDESVLAKGLVERIGIDGSRIVHKVNGEKHVIEKEIKDHEIGLKLVLDILVSKDKGVLNSLNEIDACGHRIVHGGERFKTSVRIDKNKLSDIEMLSFLAPLHNPANAMGIKAAMELLPEAPQVAVFDTSFHQTMPEKSYLYGLPYEYYEKYKVRRYGFHGTSHRYVSKRVADILGKNIEDLKIITAHIGNGASVAAVKEGKSIDTSMGFTPLAGLVMGTRSGDIDPAIVGFIAQEEGITAKEVINILNKKSGMYGVTKGFSSDMRDIEDNAIEGEKVSRLAFDIYEYSIAKYIGGYAAAMNGVDVLVFTAGVGENSPILREEICEQYLGYLGVKIDKNINDFKGEEKIISTPDSKVTVVVVPTNEELMIARDTKEIVENKLEELN</sequence>
<proteinExistence type="inferred from homology"/>
<dbReference type="EMBL" id="QGGI01000025">
    <property type="protein sequence ID" value="PWJ87264.1"/>
    <property type="molecule type" value="Genomic_DNA"/>
</dbReference>
<keyword evidence="4 6" id="KW-0418">Kinase</keyword>
<dbReference type="EC" id="2.7.2.1" evidence="6"/>
<evidence type="ECO:0000256" key="2">
    <source>
        <dbReference type="ARBA" id="ARBA00022679"/>
    </source>
</evidence>
<dbReference type="GO" id="GO:0006085">
    <property type="term" value="P:acetyl-CoA biosynthetic process"/>
    <property type="evidence" value="ECO:0007669"/>
    <property type="project" value="UniProtKB-UniRule"/>
</dbReference>
<feature type="binding site" evidence="6">
    <location>
        <position position="90"/>
    </location>
    <ligand>
        <name>substrate</name>
    </ligand>
</feature>
<dbReference type="CDD" id="cd24010">
    <property type="entry name" value="ASKHA_NBD_AcK_PK"/>
    <property type="match status" value="1"/>
</dbReference>
<comment type="cofactor">
    <cofactor evidence="6">
        <name>Mg(2+)</name>
        <dbReference type="ChEBI" id="CHEBI:18420"/>
    </cofactor>
    <cofactor evidence="6">
        <name>Mn(2+)</name>
        <dbReference type="ChEBI" id="CHEBI:29035"/>
    </cofactor>
    <text evidence="6">Mg(2+). Can also accept Mn(2+).</text>
</comment>
<dbReference type="InterPro" id="IPR004372">
    <property type="entry name" value="Ac/propionate_kinase"/>
</dbReference>
<dbReference type="PANTHER" id="PTHR21060">
    <property type="entry name" value="ACETATE KINASE"/>
    <property type="match status" value="1"/>
</dbReference>
<feature type="site" description="Transition state stabilizer" evidence="6">
    <location>
        <position position="179"/>
    </location>
</feature>
<dbReference type="PROSITE" id="PS01075">
    <property type="entry name" value="ACETATE_KINASE_1"/>
    <property type="match status" value="1"/>
</dbReference>
<dbReference type="GO" id="GO:0005524">
    <property type="term" value="F:ATP binding"/>
    <property type="evidence" value="ECO:0007669"/>
    <property type="project" value="UniProtKB-KW"/>
</dbReference>
<keyword evidence="6" id="KW-0963">Cytoplasm</keyword>
<keyword evidence="5 6" id="KW-0067">ATP-binding</keyword>
<keyword evidence="2 6" id="KW-0808">Transferase</keyword>
<accession>A0AA45HHR3</accession>
<reference evidence="8 9" key="1">
    <citation type="submission" date="2018-05" db="EMBL/GenBank/DDBJ databases">
        <title>Genomic Encyclopedia of Type Strains, Phase IV (KMG-IV): sequencing the most valuable type-strain genomes for metagenomic binning, comparative biology and taxonomic classification.</title>
        <authorList>
            <person name="Goeker M."/>
        </authorList>
    </citation>
    <scope>NUCLEOTIDE SEQUENCE [LARGE SCALE GENOMIC DNA]</scope>
    <source>
        <strain evidence="8 9">DSM 24906</strain>
    </source>
</reference>
<keyword evidence="6" id="KW-0460">Magnesium</keyword>
<keyword evidence="6" id="KW-0479">Metal-binding</keyword>
<evidence type="ECO:0000256" key="6">
    <source>
        <dbReference type="HAMAP-Rule" id="MF_00020"/>
    </source>
</evidence>
<evidence type="ECO:0000313" key="8">
    <source>
        <dbReference type="EMBL" id="PWJ87264.1"/>
    </source>
</evidence>
<feature type="binding site" evidence="6">
    <location>
        <position position="7"/>
    </location>
    <ligand>
        <name>Mg(2+)</name>
        <dbReference type="ChEBI" id="CHEBI:18420"/>
    </ligand>
</feature>
<protein>
    <recommendedName>
        <fullName evidence="6">Acetate kinase</fullName>
        <ecNumber evidence="6">2.7.2.1</ecNumber>
    </recommendedName>
    <alternativeName>
        <fullName evidence="6">Acetokinase</fullName>
    </alternativeName>
</protein>
<dbReference type="SUPFAM" id="SSF53067">
    <property type="entry name" value="Actin-like ATPase domain"/>
    <property type="match status" value="2"/>
</dbReference>
<dbReference type="PIRSF" id="PIRSF000722">
    <property type="entry name" value="Acetate_prop_kin"/>
    <property type="match status" value="1"/>
</dbReference>
<dbReference type="Pfam" id="PF00871">
    <property type="entry name" value="Acetate_kinase"/>
    <property type="match status" value="1"/>
</dbReference>
<evidence type="ECO:0000256" key="4">
    <source>
        <dbReference type="ARBA" id="ARBA00022777"/>
    </source>
</evidence>